<dbReference type="InterPro" id="IPR036188">
    <property type="entry name" value="FAD/NAD-bd_sf"/>
</dbReference>
<proteinExistence type="inferred from homology"/>
<dbReference type="InterPro" id="IPR000172">
    <property type="entry name" value="GMC_OxRdtase_N"/>
</dbReference>
<dbReference type="OrthoDB" id="269227at2759"/>
<evidence type="ECO:0000256" key="2">
    <source>
        <dbReference type="ARBA" id="ARBA00022630"/>
    </source>
</evidence>
<evidence type="ECO:0000313" key="9">
    <source>
        <dbReference type="EMBL" id="KAH7128352.1"/>
    </source>
</evidence>
<dbReference type="Proteomes" id="UP000700596">
    <property type="component" value="Unassembled WGS sequence"/>
</dbReference>
<dbReference type="Pfam" id="PF05199">
    <property type="entry name" value="GMC_oxred_C"/>
    <property type="match status" value="1"/>
</dbReference>
<dbReference type="SUPFAM" id="SSF51905">
    <property type="entry name" value="FAD/NAD(P)-binding domain"/>
    <property type="match status" value="1"/>
</dbReference>
<protein>
    <recommendedName>
        <fullName evidence="11">Long-chain-alcohol oxidase</fullName>
    </recommendedName>
</protein>
<evidence type="ECO:0000256" key="5">
    <source>
        <dbReference type="PIRSR" id="PIRSR028937-1"/>
    </source>
</evidence>
<dbReference type="PANTHER" id="PTHR46056:SF12">
    <property type="entry name" value="LONG-CHAIN-ALCOHOL OXIDASE"/>
    <property type="match status" value="1"/>
</dbReference>
<keyword evidence="10" id="KW-1185">Reference proteome</keyword>
<dbReference type="Pfam" id="PF00732">
    <property type="entry name" value="GMC_oxred_N"/>
    <property type="match status" value="1"/>
</dbReference>
<dbReference type="GO" id="GO:0016020">
    <property type="term" value="C:membrane"/>
    <property type="evidence" value="ECO:0007669"/>
    <property type="project" value="UniProtKB-SubCell"/>
</dbReference>
<accession>A0A9P9E0G1</accession>
<reference evidence="9" key="1">
    <citation type="journal article" date="2021" name="Nat. Commun.">
        <title>Genetic determinants of endophytism in the Arabidopsis root mycobiome.</title>
        <authorList>
            <person name="Mesny F."/>
            <person name="Miyauchi S."/>
            <person name="Thiergart T."/>
            <person name="Pickel B."/>
            <person name="Atanasova L."/>
            <person name="Karlsson M."/>
            <person name="Huettel B."/>
            <person name="Barry K.W."/>
            <person name="Haridas S."/>
            <person name="Chen C."/>
            <person name="Bauer D."/>
            <person name="Andreopoulos W."/>
            <person name="Pangilinan J."/>
            <person name="LaButti K."/>
            <person name="Riley R."/>
            <person name="Lipzen A."/>
            <person name="Clum A."/>
            <person name="Drula E."/>
            <person name="Henrissat B."/>
            <person name="Kohler A."/>
            <person name="Grigoriev I.V."/>
            <person name="Martin F.M."/>
            <person name="Hacquard S."/>
        </authorList>
    </citation>
    <scope>NUCLEOTIDE SEQUENCE</scope>
    <source>
        <strain evidence="9">MPI-CAGE-CH-0243</strain>
    </source>
</reference>
<feature type="domain" description="FAD-dependent oxidoreductase 2 FAD-binding" evidence="7">
    <location>
        <begin position="233"/>
        <end position="264"/>
    </location>
</feature>
<comment type="similarity">
    <text evidence="1">Belongs to the GMC oxidoreductase family.</text>
</comment>
<feature type="active site" description="Proton acceptor" evidence="5">
    <location>
        <position position="682"/>
    </location>
</feature>
<keyword evidence="2" id="KW-0285">Flavoprotein</keyword>
<dbReference type="InterPro" id="IPR003953">
    <property type="entry name" value="FAD-dep_OxRdtase_2_FAD-bd"/>
</dbReference>
<keyword evidence="4" id="KW-0560">Oxidoreductase</keyword>
<dbReference type="Gene3D" id="3.50.50.60">
    <property type="entry name" value="FAD/NAD(P)-binding domain"/>
    <property type="match status" value="2"/>
</dbReference>
<dbReference type="EMBL" id="JAGMWT010000005">
    <property type="protein sequence ID" value="KAH7128352.1"/>
    <property type="molecule type" value="Genomic_DNA"/>
</dbReference>
<dbReference type="AlphaFoldDB" id="A0A9P9E0G1"/>
<feature type="domain" description="Glucose-methanol-choline oxidoreductase C-terminal" evidence="8">
    <location>
        <begin position="578"/>
        <end position="734"/>
    </location>
</feature>
<organism evidence="9 10">
    <name type="scientific">Dendryphion nanum</name>
    <dbReference type="NCBI Taxonomy" id="256645"/>
    <lineage>
        <taxon>Eukaryota</taxon>
        <taxon>Fungi</taxon>
        <taxon>Dikarya</taxon>
        <taxon>Ascomycota</taxon>
        <taxon>Pezizomycotina</taxon>
        <taxon>Dothideomycetes</taxon>
        <taxon>Pleosporomycetidae</taxon>
        <taxon>Pleosporales</taxon>
        <taxon>Torulaceae</taxon>
        <taxon>Dendryphion</taxon>
    </lineage>
</organism>
<evidence type="ECO:0000256" key="4">
    <source>
        <dbReference type="ARBA" id="ARBA00023002"/>
    </source>
</evidence>
<evidence type="ECO:0000259" key="7">
    <source>
        <dbReference type="Pfam" id="PF00890"/>
    </source>
</evidence>
<dbReference type="InterPro" id="IPR007867">
    <property type="entry name" value="GMC_OxRtase_C"/>
</dbReference>
<dbReference type="GO" id="GO:0046577">
    <property type="term" value="F:long-chain-alcohol oxidase activity"/>
    <property type="evidence" value="ECO:0007669"/>
    <property type="project" value="UniProtKB-EC"/>
</dbReference>
<evidence type="ECO:0000259" key="6">
    <source>
        <dbReference type="Pfam" id="PF00732"/>
    </source>
</evidence>
<evidence type="ECO:0000259" key="8">
    <source>
        <dbReference type="Pfam" id="PF05199"/>
    </source>
</evidence>
<evidence type="ECO:0008006" key="11">
    <source>
        <dbReference type="Google" id="ProtNLM"/>
    </source>
</evidence>
<keyword evidence="3" id="KW-0274">FAD</keyword>
<feature type="domain" description="Glucose-methanol-choline oxidoreductase N-terminal" evidence="6">
    <location>
        <begin position="281"/>
        <end position="506"/>
    </location>
</feature>
<gene>
    <name evidence="9" type="ORF">B0J11DRAFT_431142</name>
</gene>
<evidence type="ECO:0000313" key="10">
    <source>
        <dbReference type="Proteomes" id="UP000700596"/>
    </source>
</evidence>
<dbReference type="GO" id="GO:0050660">
    <property type="term" value="F:flavin adenine dinucleotide binding"/>
    <property type="evidence" value="ECO:0007669"/>
    <property type="project" value="InterPro"/>
</dbReference>
<sequence length="751" mass="81629">MSLTTQTVSPKAAPLSPVPSQEILTPAQWKTLLAITDAIVPSVKPIRTANARTELIATDNEYSSAISTLVGLSPSDHSEATATAYLQENTSSNPAFREAIHRLFSLHMPQATKKQFILVLNILRQLANVSCIFNSSRVGSLFLTGSATPIGDQPIHVRESIIRGWASARLPLLRQLFRSLTMLTKQTWIKISPNLPLILGVPRVPTGMIPGKGFDYEFIQFPPGDRPEIIETDVVIVGSGCGSAVCAKNLAEAGNRVIVVETGYHWTPDHYPMAEAVGWQHLFMNGAFVNSDDTSTSIVAGQSWGGGGTVNWSASLQTQGFVRKEWADGGLPFFTSAAFQTSLDRVCERMGVSADHIQHNPQNEKLMEGARKLGYAHKAVPQNTGGKQHNCGHCTFGCGSCEKQGPVVSFLPDAARAGANFIEGFHAEKVIFSKKRGDKVATGIRGTWVSRDVNGGVAGEPTTRRKVIIKAKRVIVSAGTMQSPLLLLRSGLNNYHIGRNLYVHPVSILGAIYKEEIKPWEGPILTSVVSEYENLDGKGHGAKLEATNMIPSSWLIWLNWKNGLDFKLNAARMKHMAGYISLARDRDTGQVYPDPVDGRVRFKYSTSKFDKNHIIEGLVALAKIQYVAGASELFTVQPGVSTFVRSEGSDNEGINDERFQAWLDEIRDTGFPNPDSMFVSAHQMGTCRMGADEKKGVVGPQGQVWGTKGLYVADASVFPSASGVNPMVTNMAIADWISMGIADGLEKRAKL</sequence>
<dbReference type="Pfam" id="PF00890">
    <property type="entry name" value="FAD_binding_2"/>
    <property type="match status" value="1"/>
</dbReference>
<name>A0A9P9E0G1_9PLEO</name>
<evidence type="ECO:0000256" key="1">
    <source>
        <dbReference type="ARBA" id="ARBA00010790"/>
    </source>
</evidence>
<dbReference type="PANTHER" id="PTHR46056">
    <property type="entry name" value="LONG-CHAIN-ALCOHOL OXIDASE"/>
    <property type="match status" value="1"/>
</dbReference>
<comment type="caution">
    <text evidence="9">The sequence shown here is derived from an EMBL/GenBank/DDBJ whole genome shotgun (WGS) entry which is preliminary data.</text>
</comment>
<evidence type="ECO:0000256" key="3">
    <source>
        <dbReference type="ARBA" id="ARBA00022827"/>
    </source>
</evidence>